<evidence type="ECO:0000313" key="3">
    <source>
        <dbReference type="WBParaSite" id="maker-unitig_31365-snap-gene-0.1-mRNA-1"/>
    </source>
</evidence>
<protein>
    <submittedName>
        <fullName evidence="3">Adaptin_N domain-containing protein</fullName>
    </submittedName>
</protein>
<dbReference type="WBParaSite" id="maker-unitig_31365-snap-gene-0.1-mRNA-1">
    <property type="protein sequence ID" value="maker-unitig_31365-snap-gene-0.1-mRNA-1"/>
    <property type="gene ID" value="maker-unitig_31365-snap-gene-0.1"/>
</dbReference>
<keyword evidence="2" id="KW-1185">Reference proteome</keyword>
<keyword evidence="1" id="KW-0472">Membrane</keyword>
<evidence type="ECO:0000313" key="2">
    <source>
        <dbReference type="Proteomes" id="UP000095280"/>
    </source>
</evidence>
<keyword evidence="1" id="KW-0812">Transmembrane</keyword>
<organism evidence="2 3">
    <name type="scientific">Macrostomum lignano</name>
    <dbReference type="NCBI Taxonomy" id="282301"/>
    <lineage>
        <taxon>Eukaryota</taxon>
        <taxon>Metazoa</taxon>
        <taxon>Spiralia</taxon>
        <taxon>Lophotrochozoa</taxon>
        <taxon>Platyhelminthes</taxon>
        <taxon>Rhabditophora</taxon>
        <taxon>Macrostomorpha</taxon>
        <taxon>Macrostomida</taxon>
        <taxon>Macrostomidae</taxon>
        <taxon>Macrostomum</taxon>
    </lineage>
</organism>
<feature type="transmembrane region" description="Helical" evidence="1">
    <location>
        <begin position="44"/>
        <end position="65"/>
    </location>
</feature>
<keyword evidence="1" id="KW-1133">Transmembrane helix</keyword>
<reference evidence="3" key="1">
    <citation type="submission" date="2016-11" db="UniProtKB">
        <authorList>
            <consortium name="WormBaseParasite"/>
        </authorList>
    </citation>
    <scope>IDENTIFICATION</scope>
</reference>
<proteinExistence type="predicted"/>
<dbReference type="Proteomes" id="UP000095280">
    <property type="component" value="Unplaced"/>
</dbReference>
<dbReference type="AlphaFoldDB" id="A0A1I8FF10"/>
<accession>A0A1I8FF10</accession>
<dbReference type="Gene3D" id="1.20.1160.20">
    <property type="match status" value="1"/>
</dbReference>
<evidence type="ECO:0000256" key="1">
    <source>
        <dbReference type="SAM" id="Phobius"/>
    </source>
</evidence>
<sequence length="393" mass="42886">LPIFFSGGISNRRRRFLATAVGSVDEVFRRFGLSSPLLDVGGCFGGFPLFLLLASLAPFLAFFFFTLEFSLPLHLVVPASDHPPSSGLSGGGPRCGHRHHIENSLRDTAAPAARGRQGLAEWAVTPASLHPDARSPLQLSQQCPAETKWPASSNGFRAIWGGGPGLRESQLRRAALQMKPDCCLAISYSSSTETMCPAAAAAEEIKLAARRRRLPRSSNGWRGVPDPDYREIRDVVLQINGYHVTSPDVVETILAKAEKIVLGILVTAKGDGSVISSSAHHGRRRSRDNKAKELFTKLNGILGGDQDKKMYVVGLMKQYAEDRNVHKFAGTLLQSLLSAPEHRPIVQEIRAFVPDRHLPVYDKMLSQDPLMRASTGSMESLKSTLKSAYQPTL</sequence>
<name>A0A1I8FF10_9PLAT</name>